<dbReference type="Proteomes" id="UP001482620">
    <property type="component" value="Unassembled WGS sequence"/>
</dbReference>
<evidence type="ECO:0000256" key="1">
    <source>
        <dbReference type="SAM" id="MobiDB-lite"/>
    </source>
</evidence>
<comment type="caution">
    <text evidence="2">The sequence shown here is derived from an EMBL/GenBank/DDBJ whole genome shotgun (WGS) entry which is preliminary data.</text>
</comment>
<gene>
    <name evidence="2" type="ORF">ILYODFUR_018056</name>
</gene>
<dbReference type="EMBL" id="JAHRIQ010001735">
    <property type="protein sequence ID" value="MEQ2221667.1"/>
    <property type="molecule type" value="Genomic_DNA"/>
</dbReference>
<organism evidence="2 3">
    <name type="scientific">Ilyodon furcidens</name>
    <name type="common">goldbreast splitfin</name>
    <dbReference type="NCBI Taxonomy" id="33524"/>
    <lineage>
        <taxon>Eukaryota</taxon>
        <taxon>Metazoa</taxon>
        <taxon>Chordata</taxon>
        <taxon>Craniata</taxon>
        <taxon>Vertebrata</taxon>
        <taxon>Euteleostomi</taxon>
        <taxon>Actinopterygii</taxon>
        <taxon>Neopterygii</taxon>
        <taxon>Teleostei</taxon>
        <taxon>Neoteleostei</taxon>
        <taxon>Acanthomorphata</taxon>
        <taxon>Ovalentaria</taxon>
        <taxon>Atherinomorphae</taxon>
        <taxon>Cyprinodontiformes</taxon>
        <taxon>Goodeidae</taxon>
        <taxon>Ilyodon</taxon>
    </lineage>
</organism>
<feature type="compositionally biased region" description="Polar residues" evidence="1">
    <location>
        <begin position="14"/>
        <end position="23"/>
    </location>
</feature>
<keyword evidence="3" id="KW-1185">Reference proteome</keyword>
<reference evidence="2 3" key="1">
    <citation type="submission" date="2021-06" db="EMBL/GenBank/DDBJ databases">
        <authorList>
            <person name="Palmer J.M."/>
        </authorList>
    </citation>
    <scope>NUCLEOTIDE SEQUENCE [LARGE SCALE GENOMIC DNA]</scope>
    <source>
        <strain evidence="3">if_2019</strain>
        <tissue evidence="2">Muscle</tissue>
    </source>
</reference>
<proteinExistence type="predicted"/>
<feature type="compositionally biased region" description="Polar residues" evidence="1">
    <location>
        <begin position="92"/>
        <end position="102"/>
    </location>
</feature>
<feature type="region of interest" description="Disordered" evidence="1">
    <location>
        <begin position="1"/>
        <end position="23"/>
    </location>
</feature>
<protein>
    <submittedName>
        <fullName evidence="2">Uncharacterized protein</fullName>
    </submittedName>
</protein>
<evidence type="ECO:0000313" key="2">
    <source>
        <dbReference type="EMBL" id="MEQ2221667.1"/>
    </source>
</evidence>
<accession>A0ABV0SNX2</accession>
<sequence>MRTHKNTHTHAPNVKTNDNGSRTLTYTPHTYSQVQVPFLTWATSPQTQEVFPFPPGVETGRLPQHLNLVRASPGSCLNLSDLSPDPAACPNPHTQRLPSSSGEVAKYKRGVYMVQTRPPTRAATE</sequence>
<evidence type="ECO:0000313" key="3">
    <source>
        <dbReference type="Proteomes" id="UP001482620"/>
    </source>
</evidence>
<feature type="region of interest" description="Disordered" evidence="1">
    <location>
        <begin position="89"/>
        <end position="110"/>
    </location>
</feature>
<name>A0ABV0SNX2_9TELE</name>